<dbReference type="Pfam" id="PF00082">
    <property type="entry name" value="Peptidase_S8"/>
    <property type="match status" value="1"/>
</dbReference>
<gene>
    <name evidence="8" type="ORF">CJ030_MR0G023657</name>
    <name evidence="9" type="ORF">CJ030_MR4G022478</name>
</gene>
<dbReference type="PANTHER" id="PTHR10795">
    <property type="entry name" value="PROPROTEIN CONVERTASE SUBTILISIN/KEXIN"/>
    <property type="match status" value="1"/>
</dbReference>
<dbReference type="EMBL" id="RXIC02000022">
    <property type="protein sequence ID" value="KAB1216041.1"/>
    <property type="molecule type" value="Genomic_DNA"/>
</dbReference>
<comment type="caution">
    <text evidence="9">The sequence shown here is derived from an EMBL/GenBank/DDBJ whole genome shotgun (WGS) entry which is preliminary data.</text>
</comment>
<keyword evidence="3 5" id="KW-0732">Signal</keyword>
<dbReference type="Gene3D" id="3.30.70.80">
    <property type="entry name" value="Peptidase S8 propeptide/proteinase inhibitor I9"/>
    <property type="match status" value="1"/>
</dbReference>
<reference evidence="9" key="3">
    <citation type="submission" date="2019-09" db="EMBL/GenBank/DDBJ databases">
        <authorList>
            <person name="Gao Z."/>
        </authorList>
    </citation>
    <scope>NUCLEOTIDE SEQUENCE</scope>
    <source>
        <tissue evidence="9">Leaves</tissue>
    </source>
</reference>
<dbReference type="Proteomes" id="UP000516437">
    <property type="component" value="Chromosome 4"/>
</dbReference>
<feature type="domain" description="Peptidase S8/S53" evidence="6">
    <location>
        <begin position="146"/>
        <end position="329"/>
    </location>
</feature>
<dbReference type="InterPro" id="IPR045051">
    <property type="entry name" value="SBT"/>
</dbReference>
<dbReference type="Gene3D" id="3.40.50.200">
    <property type="entry name" value="Peptidase S8/S53 domain"/>
    <property type="match status" value="1"/>
</dbReference>
<dbReference type="InterPro" id="IPR036852">
    <property type="entry name" value="Peptidase_S8/S53_dom_sf"/>
</dbReference>
<dbReference type="Gene3D" id="3.50.30.30">
    <property type="match status" value="1"/>
</dbReference>
<dbReference type="AlphaFoldDB" id="A0A6A1VT13"/>
<name>A0A6A1VT13_9ROSI</name>
<evidence type="ECO:0000256" key="2">
    <source>
        <dbReference type="ARBA" id="ARBA00011073"/>
    </source>
</evidence>
<evidence type="ECO:0000259" key="6">
    <source>
        <dbReference type="Pfam" id="PF00082"/>
    </source>
</evidence>
<evidence type="ECO:0000313" key="8">
    <source>
        <dbReference type="EMBL" id="KAB1199440.1"/>
    </source>
</evidence>
<accession>A0A6A1VT13</accession>
<organism evidence="9 10">
    <name type="scientific">Morella rubra</name>
    <name type="common">Chinese bayberry</name>
    <dbReference type="NCBI Taxonomy" id="262757"/>
    <lineage>
        <taxon>Eukaryota</taxon>
        <taxon>Viridiplantae</taxon>
        <taxon>Streptophyta</taxon>
        <taxon>Embryophyta</taxon>
        <taxon>Tracheophyta</taxon>
        <taxon>Spermatophyta</taxon>
        <taxon>Magnoliopsida</taxon>
        <taxon>eudicotyledons</taxon>
        <taxon>Gunneridae</taxon>
        <taxon>Pentapetalae</taxon>
        <taxon>rosids</taxon>
        <taxon>fabids</taxon>
        <taxon>Fagales</taxon>
        <taxon>Myricaceae</taxon>
        <taxon>Morella</taxon>
    </lineage>
</organism>
<keyword evidence="9" id="KW-0378">Hydrolase</keyword>
<evidence type="ECO:0000256" key="3">
    <source>
        <dbReference type="ARBA" id="ARBA00022729"/>
    </source>
</evidence>
<dbReference type="PROSITE" id="PS51892">
    <property type="entry name" value="SUBTILASE"/>
    <property type="match status" value="1"/>
</dbReference>
<dbReference type="EMBL" id="RXIC02000464">
    <property type="protein sequence ID" value="KAB1199440.1"/>
    <property type="molecule type" value="Genomic_DNA"/>
</dbReference>
<reference evidence="9" key="1">
    <citation type="submission" date="2018-07" db="EMBL/GenBank/DDBJ databases">
        <authorList>
            <person name="Gao Z.-S."/>
            <person name="Jia H.-M."/>
            <person name="Jia H.-J."/>
            <person name="Cai Q.-L."/>
            <person name="Wang Y."/>
            <person name="Zhao H.-B."/>
        </authorList>
    </citation>
    <scope>NUCLEOTIDE SEQUENCE</scope>
    <source>
        <tissue evidence="9">Leaves</tissue>
    </source>
</reference>
<dbReference type="SUPFAM" id="SSF52743">
    <property type="entry name" value="Subtilisin-like"/>
    <property type="match status" value="1"/>
</dbReference>
<sequence length="426" mass="46537">MKLVNGAPPLRHLFFFVCLLPALNAYKSSTSLMRTTYIVHMDKSLMPKAFTHHRTLYSSVINSLKFTNPPSSIKYDQSSPSLIYAYSNDSSGFCALVSLHELEALKNSLGFVSAFEDGSFTLHTTHTPEFLSLNPSIGLWLASDYGNDVIVGVIDSGVWPEITSFKDSGMPTELPQKWKGRCEEGQRFISSLCNAKLIGARTWNLHASAIVAGNYVNDASFFGYGSGTAKGVAPRARLAVYKVSWHEGRYISDAVAGIYQAIFDGVDIISMSLSPEKIVPPHRDAFAKATFAAMEKGVLVSTSAGNIGRLGNEIVQNGYPWVLTVTAGTTDRWYAGSLTLENGLTIEGWTLFVGNVFNGTLHLLYDKRRLMCDEALSNVSDHGIIICHGYIPLSDQMKNVAKSPVQGAIFIANRSIQAEIGVRLLC</sequence>
<evidence type="ECO:0000313" key="10">
    <source>
        <dbReference type="Proteomes" id="UP000516437"/>
    </source>
</evidence>
<dbReference type="GO" id="GO:0004252">
    <property type="term" value="F:serine-type endopeptidase activity"/>
    <property type="evidence" value="ECO:0007669"/>
    <property type="project" value="InterPro"/>
</dbReference>
<dbReference type="OrthoDB" id="2014869at2759"/>
<dbReference type="GO" id="GO:0005576">
    <property type="term" value="C:extracellular region"/>
    <property type="evidence" value="ECO:0007669"/>
    <property type="project" value="UniProtKB-SubCell"/>
</dbReference>
<dbReference type="GO" id="GO:0006508">
    <property type="term" value="P:proteolysis"/>
    <property type="evidence" value="ECO:0007669"/>
    <property type="project" value="UniProtKB-KW"/>
</dbReference>
<evidence type="ECO:0000313" key="9">
    <source>
        <dbReference type="EMBL" id="KAB1216041.1"/>
    </source>
</evidence>
<dbReference type="InterPro" id="IPR000209">
    <property type="entry name" value="Peptidase_S8/S53_dom"/>
</dbReference>
<evidence type="ECO:0000256" key="5">
    <source>
        <dbReference type="SAM" id="SignalP"/>
    </source>
</evidence>
<feature type="signal peptide" evidence="5">
    <location>
        <begin position="1"/>
        <end position="25"/>
    </location>
</feature>
<comment type="similarity">
    <text evidence="2 4">Belongs to the peptidase S8 family.</text>
</comment>
<feature type="domain" description="Inhibitor I9" evidence="7">
    <location>
        <begin position="36"/>
        <end position="123"/>
    </location>
</feature>
<evidence type="ECO:0000256" key="4">
    <source>
        <dbReference type="PROSITE-ProRule" id="PRU01240"/>
    </source>
</evidence>
<dbReference type="InterPro" id="IPR037045">
    <property type="entry name" value="S8pro/Inhibitor_I9_sf"/>
</dbReference>
<evidence type="ECO:0000256" key="1">
    <source>
        <dbReference type="ARBA" id="ARBA00004613"/>
    </source>
</evidence>
<reference evidence="9 10" key="2">
    <citation type="journal article" date="2019" name="Plant Biotechnol. J.">
        <title>The red bayberry genome and genetic basis of sex determination.</title>
        <authorList>
            <person name="Jia H.M."/>
            <person name="Jia H.J."/>
            <person name="Cai Q.L."/>
            <person name="Wang Y."/>
            <person name="Zhao H.B."/>
            <person name="Yang W.F."/>
            <person name="Wang G.Y."/>
            <person name="Li Y.H."/>
            <person name="Zhan D.L."/>
            <person name="Shen Y.T."/>
            <person name="Niu Q.F."/>
            <person name="Chang L."/>
            <person name="Qiu J."/>
            <person name="Zhao L."/>
            <person name="Xie H.B."/>
            <person name="Fu W.Y."/>
            <person name="Jin J."/>
            <person name="Li X.W."/>
            <person name="Jiao Y."/>
            <person name="Zhou C.C."/>
            <person name="Tu T."/>
            <person name="Chai C.Y."/>
            <person name="Gao J.L."/>
            <person name="Fan L.J."/>
            <person name="van de Weg E."/>
            <person name="Wang J.Y."/>
            <person name="Gao Z.S."/>
        </authorList>
    </citation>
    <scope>NUCLEOTIDE SEQUENCE [LARGE SCALE GENOMIC DNA]</scope>
    <source>
        <tissue evidence="9">Leaves</tissue>
    </source>
</reference>
<feature type="chain" id="PRO_5036163175" evidence="5">
    <location>
        <begin position="26"/>
        <end position="426"/>
    </location>
</feature>
<proteinExistence type="inferred from homology"/>
<dbReference type="Pfam" id="PF05922">
    <property type="entry name" value="Inhibitor_I9"/>
    <property type="match status" value="1"/>
</dbReference>
<evidence type="ECO:0000259" key="7">
    <source>
        <dbReference type="Pfam" id="PF05922"/>
    </source>
</evidence>
<keyword evidence="9" id="KW-0645">Protease</keyword>
<dbReference type="InterPro" id="IPR010259">
    <property type="entry name" value="S8pro/Inhibitor_I9"/>
</dbReference>
<comment type="subcellular location">
    <subcellularLocation>
        <location evidence="1">Secreted</location>
    </subcellularLocation>
</comment>
<keyword evidence="10" id="KW-1185">Reference proteome</keyword>
<comment type="caution">
    <text evidence="4">Lacks conserved residue(s) required for the propagation of feature annotation.</text>
</comment>
<protein>
    <submittedName>
        <fullName evidence="9">Subtilisin-like protease</fullName>
    </submittedName>
</protein>